<dbReference type="Gene3D" id="3.90.1640.20">
    <property type="entry name" value="TON_0340"/>
    <property type="match status" value="1"/>
</dbReference>
<dbReference type="AlphaFoldDB" id="A0A6C2YJG4"/>
<evidence type="ECO:0000259" key="1">
    <source>
        <dbReference type="Pfam" id="PF14336"/>
    </source>
</evidence>
<accession>A0A6C2YJG4</accession>
<dbReference type="EMBL" id="LR586016">
    <property type="protein sequence ID" value="VIP01708.1"/>
    <property type="molecule type" value="Genomic_DNA"/>
</dbReference>
<evidence type="ECO:0000313" key="3">
    <source>
        <dbReference type="Proteomes" id="UP000464378"/>
    </source>
</evidence>
<dbReference type="Pfam" id="PF14336">
    <property type="entry name" value="GLUCM-like_C"/>
    <property type="match status" value="1"/>
</dbReference>
<dbReference type="EMBL" id="LR593887">
    <property type="protein sequence ID" value="VTR99212.1"/>
    <property type="molecule type" value="Genomic_DNA"/>
</dbReference>
<gene>
    <name evidence="2" type="ORF">GMBLW1_22520</name>
</gene>
<dbReference type="InParanoid" id="A0A6C2YJG4"/>
<dbReference type="InterPro" id="IPR025504">
    <property type="entry name" value="GLUCM_C"/>
</dbReference>
<feature type="domain" description="D-glutamate cyclase-like C-terminal" evidence="1">
    <location>
        <begin position="14"/>
        <end position="325"/>
    </location>
</feature>
<name>A0A6C2YJG4_9BACT</name>
<protein>
    <recommendedName>
        <fullName evidence="1">D-glutamate cyclase-like C-terminal domain-containing protein</fullName>
    </recommendedName>
</protein>
<dbReference type="PANTHER" id="PTHR32022:SF10">
    <property type="entry name" value="D-GLUTAMATE CYCLASE, MITOCHONDRIAL"/>
    <property type="match status" value="1"/>
</dbReference>
<dbReference type="Proteomes" id="UP000464378">
    <property type="component" value="Chromosome"/>
</dbReference>
<dbReference type="RefSeq" id="WP_162656962.1">
    <property type="nucleotide sequence ID" value="NZ_LR593887.1"/>
</dbReference>
<keyword evidence="3" id="KW-1185">Reference proteome</keyword>
<organism evidence="2">
    <name type="scientific">Tuwongella immobilis</name>
    <dbReference type="NCBI Taxonomy" id="692036"/>
    <lineage>
        <taxon>Bacteria</taxon>
        <taxon>Pseudomonadati</taxon>
        <taxon>Planctomycetota</taxon>
        <taxon>Planctomycetia</taxon>
        <taxon>Gemmatales</taxon>
        <taxon>Gemmataceae</taxon>
        <taxon>Tuwongella</taxon>
    </lineage>
</organism>
<sequence length="333" mass="35867">MTESTRQRLNAIRDVVQVDIGNRGLARDPVENLLTVTRDDFAVACQRIAQHPAPRLGIITGFTIPTATPIAAETDGPLGAISLARACLEMGIGVEIVADPNCEAALRAGLMHLGLADRVPVANIPADREAIRAGAPWTIPPTHLIPLERVGPGHTVESLRAQPGNDLEMIAEFSRLVPESERGRCRSMRGIDVTDLVRPAHWLIEESTLPVIGIGDGGNEIGMGRIGWDIIRRNIPRGELVACRVPAEQLIVAGVSNWGAWALAAGIALLRSHRLADSWYNPQVEHDLLAVMVEAGPLVDGVIGKPQVTVDGLDWPTYVRPLQQLEALQRAAV</sequence>
<proteinExistence type="predicted"/>
<evidence type="ECO:0000313" key="2">
    <source>
        <dbReference type="EMBL" id="VIP01708.1"/>
    </source>
</evidence>
<dbReference type="KEGG" id="tim:GMBLW1_22520"/>
<reference evidence="2" key="1">
    <citation type="submission" date="2019-04" db="EMBL/GenBank/DDBJ databases">
        <authorList>
            <consortium name="Science for Life Laboratories"/>
        </authorList>
    </citation>
    <scope>NUCLEOTIDE SEQUENCE</scope>
    <source>
        <strain evidence="2">MBLW1</strain>
    </source>
</reference>
<dbReference type="PANTHER" id="PTHR32022">
    <property type="entry name" value="D-GLUTAMATE CYCLASE, MITOCHONDRIAL"/>
    <property type="match status" value="1"/>
</dbReference>